<dbReference type="InterPro" id="IPR035899">
    <property type="entry name" value="DBL_dom_sf"/>
</dbReference>
<dbReference type="SUPFAM" id="SSF48065">
    <property type="entry name" value="DBL homology domain (DH-domain)"/>
    <property type="match status" value="1"/>
</dbReference>
<dbReference type="PANTHER" id="PTHR46857:SF1">
    <property type="entry name" value="EPITHELIAL CELL-TRANSFORMING SEQUENCE 2 ONCOGENE-LIKE"/>
    <property type="match status" value="1"/>
</dbReference>
<dbReference type="CDD" id="cd00160">
    <property type="entry name" value="RhoGEF"/>
    <property type="match status" value="1"/>
</dbReference>
<feature type="domain" description="DH" evidence="2">
    <location>
        <begin position="629"/>
        <end position="817"/>
    </location>
</feature>
<dbReference type="Pfam" id="PF14252">
    <property type="entry name" value="DUF4347"/>
    <property type="match status" value="1"/>
</dbReference>
<reference evidence="4" key="1">
    <citation type="submission" date="2021-05" db="EMBL/GenBank/DDBJ databases">
        <authorList>
            <person name="Tigano A."/>
        </authorList>
    </citation>
    <scope>NUCLEOTIDE SEQUENCE</scope>
</reference>
<dbReference type="Gene3D" id="1.20.1280.50">
    <property type="match status" value="1"/>
</dbReference>
<gene>
    <name evidence="4" type="ORF">MMEN_LOCUS13602</name>
</gene>
<evidence type="ECO:0000313" key="4">
    <source>
        <dbReference type="EMBL" id="CAG5934273.1"/>
    </source>
</evidence>
<feature type="region of interest" description="Disordered" evidence="1">
    <location>
        <begin position="1"/>
        <end position="20"/>
    </location>
</feature>
<dbReference type="OrthoDB" id="660555at2759"/>
<dbReference type="PANTHER" id="PTHR46857">
    <property type="entry name" value="EPITHELIAL CELL-TRANSFORMING SEQUENCE 2 ONCOGENE-LIKE"/>
    <property type="match status" value="1"/>
</dbReference>
<dbReference type="InterPro" id="IPR011993">
    <property type="entry name" value="PH-like_dom_sf"/>
</dbReference>
<protein>
    <submittedName>
        <fullName evidence="4">(Atlantic silverside) hypothetical protein</fullName>
    </submittedName>
</protein>
<dbReference type="PROSITE" id="PS50181">
    <property type="entry name" value="FBOX"/>
    <property type="match status" value="1"/>
</dbReference>
<dbReference type="Gene3D" id="2.30.29.30">
    <property type="entry name" value="Pleckstrin-homology domain (PH domain)/Phosphotyrosine-binding domain (PTB)"/>
    <property type="match status" value="1"/>
</dbReference>
<dbReference type="SMART" id="SM00325">
    <property type="entry name" value="RhoGEF"/>
    <property type="match status" value="1"/>
</dbReference>
<dbReference type="InterPro" id="IPR000219">
    <property type="entry name" value="DH_dom"/>
</dbReference>
<evidence type="ECO:0000259" key="2">
    <source>
        <dbReference type="PROSITE" id="PS50010"/>
    </source>
</evidence>
<accession>A0A8S4BHY3</accession>
<dbReference type="AlphaFoldDB" id="A0A8S4BHY3"/>
<dbReference type="Pfam" id="PF12937">
    <property type="entry name" value="F-box-like"/>
    <property type="match status" value="1"/>
</dbReference>
<dbReference type="SUPFAM" id="SSF81383">
    <property type="entry name" value="F-box domain"/>
    <property type="match status" value="1"/>
</dbReference>
<name>A0A8S4BHY3_9TELE</name>
<dbReference type="EMBL" id="CAJRST010015557">
    <property type="protein sequence ID" value="CAG5934273.1"/>
    <property type="molecule type" value="Genomic_DNA"/>
</dbReference>
<feature type="region of interest" description="Disordered" evidence="1">
    <location>
        <begin position="188"/>
        <end position="214"/>
    </location>
</feature>
<dbReference type="InterPro" id="IPR001810">
    <property type="entry name" value="F-box_dom"/>
</dbReference>
<dbReference type="GO" id="GO:0005085">
    <property type="term" value="F:guanyl-nucleotide exchange factor activity"/>
    <property type="evidence" value="ECO:0007669"/>
    <property type="project" value="InterPro"/>
</dbReference>
<dbReference type="PROSITE" id="PS50010">
    <property type="entry name" value="DH_2"/>
    <property type="match status" value="1"/>
</dbReference>
<dbReference type="InterPro" id="IPR025592">
    <property type="entry name" value="DUF4347"/>
</dbReference>
<keyword evidence="5" id="KW-1185">Reference proteome</keyword>
<organism evidence="4 5">
    <name type="scientific">Menidia menidia</name>
    <name type="common">Atlantic silverside</name>
    <dbReference type="NCBI Taxonomy" id="238744"/>
    <lineage>
        <taxon>Eukaryota</taxon>
        <taxon>Metazoa</taxon>
        <taxon>Chordata</taxon>
        <taxon>Craniata</taxon>
        <taxon>Vertebrata</taxon>
        <taxon>Euteleostomi</taxon>
        <taxon>Actinopterygii</taxon>
        <taxon>Neopterygii</taxon>
        <taxon>Teleostei</taxon>
        <taxon>Neoteleostei</taxon>
        <taxon>Acanthomorphata</taxon>
        <taxon>Ovalentaria</taxon>
        <taxon>Atherinomorphae</taxon>
        <taxon>Atheriniformes</taxon>
        <taxon>Atherinopsidae</taxon>
        <taxon>Menidiinae</taxon>
        <taxon>Menidia</taxon>
    </lineage>
</organism>
<evidence type="ECO:0000256" key="1">
    <source>
        <dbReference type="SAM" id="MobiDB-lite"/>
    </source>
</evidence>
<feature type="domain" description="F-box" evidence="3">
    <location>
        <begin position="100"/>
        <end position="146"/>
    </location>
</feature>
<evidence type="ECO:0000259" key="3">
    <source>
        <dbReference type="PROSITE" id="PS50181"/>
    </source>
</evidence>
<dbReference type="InterPro" id="IPR052805">
    <property type="entry name" value="GEF_Ubiquitin-Prot_Reg"/>
</dbReference>
<comment type="caution">
    <text evidence="4">The sequence shown here is derived from an EMBL/GenBank/DDBJ whole genome shotgun (WGS) entry which is preliminary data.</text>
</comment>
<dbReference type="SUPFAM" id="SSF50729">
    <property type="entry name" value="PH domain-like"/>
    <property type="match status" value="1"/>
</dbReference>
<dbReference type="InterPro" id="IPR036047">
    <property type="entry name" value="F-box-like_dom_sf"/>
</dbReference>
<evidence type="ECO:0000313" key="5">
    <source>
        <dbReference type="Proteomes" id="UP000677803"/>
    </source>
</evidence>
<dbReference type="SMART" id="SM00256">
    <property type="entry name" value="FBOX"/>
    <property type="match status" value="1"/>
</dbReference>
<dbReference type="Proteomes" id="UP000677803">
    <property type="component" value="Unassembled WGS sequence"/>
</dbReference>
<dbReference type="Gene3D" id="1.20.900.10">
    <property type="entry name" value="Dbl homology (DH) domain"/>
    <property type="match status" value="1"/>
</dbReference>
<feature type="region of interest" description="Disordered" evidence="1">
    <location>
        <begin position="230"/>
        <end position="256"/>
    </location>
</feature>
<proteinExistence type="predicted"/>
<sequence>MEVSHKSAPPSVKRWQLDGTDHGPPHLRSGALLSSWTPLNHKQSNRKLFEERVNLVLHWFDLWTDVQRKHLLHSLLTRSTKSQLKYCRDLLTGTVPVTRADFAVLLPRFLTLYVMSHLSPLDLCRAAQVSWQWRVLAEQDCLWIGRCVRRGWFLPYTPREKEFGAWKNHYVTCVSSMNLPPPREASIPYGGLDQPQSRRWTEEEEERRTERRIREKTREKLQEMKRLAMRSRGPWGSNPKANRARGGSKQTERTGLGITFGSLPSLSWPPRTTVSSILGLNLDREPAHSLDREPAQGLDRVQASSVSRFSQPDRASSCDYPPPALLMLLSNKIPAYELVLSGLKAGVIVVLYDCRGTLSALLSRVERATLGKQIQRIGILAPGGTEEIRLLNESTVLTPDHREFWEKLAGRVAPTEEGGGMDVFCPLAASASGVTLIRALSALTGLEVRAPVGLDTGSFQSILGEWSDAELSEQHQQQGGPAGAPARLYVWDAALQGWCRQALWMEEALRELRSSLEPRLWPLASLQARGRALGFCLWERISLDKLDVSKELGDALTEGLTALCGQEEETRPVEFLASFLMKWSQNKEEGDNNDPDKPQNAAGDEASSAKLISGLYGSVPELPQTALDWRGEVVRELHKSERDYLGRLSALLKVYHEPIKAALDSNRAILSYADIQIIFSPVAQILNLNRTFEADLVTRLEQWSADQCVGDVFLKLSSKLRVYSNYLNNYATALKTVDKCRDTKPKFRAFLKMADRTLATQMLSLQELLLSPVWRIQEYVTLLQALSLHTPPHHPDRAHLRSALDTMSQFRRSEADRLIEETQQQIQGCPSLREGNRQLIITQDVELLRSPDEQVPDCLRTYERVSDVGLFLFSDALVVTLKNTRHTPFTLSHRSTHTFLASVALTCLTVREIVHSQYVRHAFVLEGPVRSWACSTDRGEDKAEFLSALRAAISSALTEHE</sequence>
<dbReference type="Pfam" id="PF00621">
    <property type="entry name" value="RhoGEF"/>
    <property type="match status" value="1"/>
</dbReference>